<protein>
    <submittedName>
        <fullName evidence="2">Uncharacterized protein</fullName>
    </submittedName>
</protein>
<accession>A0ABS3YYG3</accession>
<evidence type="ECO:0000256" key="1">
    <source>
        <dbReference type="SAM" id="SignalP"/>
    </source>
</evidence>
<evidence type="ECO:0000313" key="2">
    <source>
        <dbReference type="EMBL" id="MBO9202958.1"/>
    </source>
</evidence>
<evidence type="ECO:0000313" key="3">
    <source>
        <dbReference type="Proteomes" id="UP000677244"/>
    </source>
</evidence>
<dbReference type="RefSeq" id="WP_209141015.1">
    <property type="nucleotide sequence ID" value="NZ_JAGHKO010000005.1"/>
</dbReference>
<feature type="signal peptide" evidence="1">
    <location>
        <begin position="1"/>
        <end position="26"/>
    </location>
</feature>
<sequence length="188" mass="21733">MVRFFWIILISLIPACKQPITQNSLAATIPNYTTPAPAHLPQPLTDYFKSTFPQWRVVEKSDFSTTWWSFYDSSYNPCWARTDINDDQLADYAVWLKNNAQYKLVICMGATTNSFTHYIIDDIHTTNNNGEHQLETGVAVAPPAQIDVVLPHIQSLVLQSNGFVLMELEIRTRIYYWQNDSLQTFYMK</sequence>
<keyword evidence="1" id="KW-0732">Signal</keyword>
<reference evidence="2 3" key="1">
    <citation type="submission" date="2021-03" db="EMBL/GenBank/DDBJ databases">
        <title>Assistant Professor.</title>
        <authorList>
            <person name="Huq M.A."/>
        </authorList>
    </citation>
    <scope>NUCLEOTIDE SEQUENCE [LARGE SCALE GENOMIC DNA]</scope>
    <source>
        <strain evidence="2 3">MAH-29</strain>
    </source>
</reference>
<keyword evidence="3" id="KW-1185">Reference proteome</keyword>
<feature type="chain" id="PRO_5047211939" evidence="1">
    <location>
        <begin position="27"/>
        <end position="188"/>
    </location>
</feature>
<dbReference type="Proteomes" id="UP000677244">
    <property type="component" value="Unassembled WGS sequence"/>
</dbReference>
<organism evidence="2 3">
    <name type="scientific">Niastella soli</name>
    <dbReference type="NCBI Taxonomy" id="2821487"/>
    <lineage>
        <taxon>Bacteria</taxon>
        <taxon>Pseudomonadati</taxon>
        <taxon>Bacteroidota</taxon>
        <taxon>Chitinophagia</taxon>
        <taxon>Chitinophagales</taxon>
        <taxon>Chitinophagaceae</taxon>
        <taxon>Niastella</taxon>
    </lineage>
</organism>
<proteinExistence type="predicted"/>
<name>A0ABS3YYG3_9BACT</name>
<dbReference type="EMBL" id="JAGHKO010000005">
    <property type="protein sequence ID" value="MBO9202958.1"/>
    <property type="molecule type" value="Genomic_DNA"/>
</dbReference>
<gene>
    <name evidence="2" type="ORF">J7I42_21890</name>
</gene>
<comment type="caution">
    <text evidence="2">The sequence shown here is derived from an EMBL/GenBank/DDBJ whole genome shotgun (WGS) entry which is preliminary data.</text>
</comment>